<dbReference type="RefSeq" id="WP_353644772.1">
    <property type="nucleotide sequence ID" value="NZ_CP159253.1"/>
</dbReference>
<evidence type="ECO:0000256" key="2">
    <source>
        <dbReference type="ARBA" id="ARBA00022649"/>
    </source>
</evidence>
<accession>A0AAU8CLI8</accession>
<reference evidence="3" key="1">
    <citation type="submission" date="2024-06" db="EMBL/GenBank/DDBJ databases">
        <title>Mesorhizobium karijinii sp. nov., a symbiont of the iconic Swainsona formosa from arid Australia.</title>
        <authorList>
            <person name="Hill Y.J."/>
            <person name="Watkin E.L.J."/>
            <person name="O'Hara G.W."/>
            <person name="Terpolilli J."/>
            <person name="Tye M.L."/>
            <person name="Kohlmeier M.G."/>
        </authorList>
    </citation>
    <scope>NUCLEOTIDE SEQUENCE</scope>
    <source>
        <strain evidence="3">WSM2240</strain>
    </source>
</reference>
<organism evidence="3">
    <name type="scientific">Mesorhizobium sp. WSM2240</name>
    <dbReference type="NCBI Taxonomy" id="3228851"/>
    <lineage>
        <taxon>Bacteria</taxon>
        <taxon>Pseudomonadati</taxon>
        <taxon>Pseudomonadota</taxon>
        <taxon>Alphaproteobacteria</taxon>
        <taxon>Hyphomicrobiales</taxon>
        <taxon>Phyllobacteriaceae</taxon>
        <taxon>Mesorhizobium</taxon>
    </lineage>
</organism>
<dbReference type="InterPro" id="IPR007712">
    <property type="entry name" value="RelE/ParE_toxin"/>
</dbReference>
<dbReference type="EMBL" id="CP159253">
    <property type="protein sequence ID" value="XCG47685.1"/>
    <property type="molecule type" value="Genomic_DNA"/>
</dbReference>
<dbReference type="Pfam" id="PF05016">
    <property type="entry name" value="ParE_toxin"/>
    <property type="match status" value="1"/>
</dbReference>
<dbReference type="Gene3D" id="3.30.2310.20">
    <property type="entry name" value="RelE-like"/>
    <property type="match status" value="1"/>
</dbReference>
<dbReference type="InterPro" id="IPR051803">
    <property type="entry name" value="TA_system_RelE-like_toxin"/>
</dbReference>
<evidence type="ECO:0000256" key="1">
    <source>
        <dbReference type="ARBA" id="ARBA00006226"/>
    </source>
</evidence>
<comment type="similarity">
    <text evidence="1">Belongs to the RelE toxin family.</text>
</comment>
<name>A0AAU8CLI8_9HYPH</name>
<dbReference type="InterPro" id="IPR035093">
    <property type="entry name" value="RelE/ParE_toxin_dom_sf"/>
</dbReference>
<gene>
    <name evidence="3" type="ORF">ABVK50_20815</name>
</gene>
<protein>
    <submittedName>
        <fullName evidence="3">Type II toxin-antitoxin system RelE/ParE family toxin</fullName>
    </submittedName>
</protein>
<keyword evidence="2" id="KW-1277">Toxin-antitoxin system</keyword>
<dbReference type="PANTHER" id="PTHR33755">
    <property type="entry name" value="TOXIN PARE1-RELATED"/>
    <property type="match status" value="1"/>
</dbReference>
<dbReference type="AlphaFoldDB" id="A0AAU8CLI8"/>
<evidence type="ECO:0000313" key="3">
    <source>
        <dbReference type="EMBL" id="XCG47685.1"/>
    </source>
</evidence>
<sequence>MKLKVLPRAVRDLENIHAYINADSAEAAEAVMLKLTKSLNLITSRPELGRPIPESRSREWSVPGLPYTIHYRVRGETVEVLRVFHTRRQRPPRWIG</sequence>
<proteinExistence type="inferred from homology"/>